<dbReference type="VEuPathDB" id="MicrosporidiaDB:A0H76_2548"/>
<evidence type="ECO:0000313" key="1">
    <source>
        <dbReference type="EMBL" id="ORD99986.1"/>
    </source>
</evidence>
<gene>
    <name evidence="1" type="ORF">A0H76_2548</name>
</gene>
<sequence length="111" mass="12779">MMLDSKNLTLIIDDKIIPLNGFTSSKAVDNPDNLLHNKVADDKTVNIKIRNLGVKKLIEKFKLKNPKLGFIKNFMFNIDLISENVIQARPYNVPESQKEMLKDELNRLIEL</sequence>
<dbReference type="AlphaFoldDB" id="A0A1X0QJP0"/>
<protein>
    <submittedName>
        <fullName evidence="1">Uncharacterized protein</fullName>
    </submittedName>
</protein>
<dbReference type="EMBL" id="LTAI01000081">
    <property type="protein sequence ID" value="ORD99986.1"/>
    <property type="molecule type" value="Genomic_DNA"/>
</dbReference>
<name>A0A1X0QJP0_9MICR</name>
<evidence type="ECO:0000313" key="2">
    <source>
        <dbReference type="Proteomes" id="UP000192501"/>
    </source>
</evidence>
<accession>A0A1X0QJP0</accession>
<dbReference type="Proteomes" id="UP000192501">
    <property type="component" value="Unassembled WGS sequence"/>
</dbReference>
<comment type="caution">
    <text evidence="1">The sequence shown here is derived from an EMBL/GenBank/DDBJ whole genome shotgun (WGS) entry which is preliminary data.</text>
</comment>
<reference evidence="1 2" key="1">
    <citation type="journal article" date="2017" name="Environ. Microbiol.">
        <title>Decay of the glycolytic pathway and adaptation to intranuclear parasitism within Enterocytozoonidae microsporidia.</title>
        <authorList>
            <person name="Wiredu Boakye D."/>
            <person name="Jaroenlak P."/>
            <person name="Prachumwat A."/>
            <person name="Williams T.A."/>
            <person name="Bateman K.S."/>
            <person name="Itsathitphaisarn O."/>
            <person name="Sritunyalucksana K."/>
            <person name="Paszkiewicz K.H."/>
            <person name="Moore K.A."/>
            <person name="Stentiford G.D."/>
            <person name="Williams B.A."/>
        </authorList>
    </citation>
    <scope>NUCLEOTIDE SEQUENCE [LARGE SCALE GENOMIC DNA]</scope>
    <source>
        <strain evidence="2">canceri</strain>
    </source>
</reference>
<organism evidence="1 2">
    <name type="scientific">Hepatospora eriocheir</name>
    <dbReference type="NCBI Taxonomy" id="1081669"/>
    <lineage>
        <taxon>Eukaryota</taxon>
        <taxon>Fungi</taxon>
        <taxon>Fungi incertae sedis</taxon>
        <taxon>Microsporidia</taxon>
        <taxon>Hepatosporidae</taxon>
        <taxon>Hepatospora</taxon>
    </lineage>
</organism>
<proteinExistence type="predicted"/>